<gene>
    <name evidence="1" type="ORF">MELLADRAFT_102999</name>
</gene>
<dbReference type="KEGG" id="mlr:MELLADRAFT_102999"/>
<dbReference type="VEuPathDB" id="FungiDB:MELLADRAFT_102999"/>
<dbReference type="AlphaFoldDB" id="F4RA82"/>
<name>F4RA82_MELLP</name>
<protein>
    <submittedName>
        <fullName evidence="1">Uncharacterized protein</fullName>
    </submittedName>
</protein>
<dbReference type="Proteomes" id="UP000001072">
    <property type="component" value="Unassembled WGS sequence"/>
</dbReference>
<evidence type="ECO:0000313" key="1">
    <source>
        <dbReference type="EMBL" id="EGG10824.1"/>
    </source>
</evidence>
<reference evidence="2" key="1">
    <citation type="journal article" date="2011" name="Proc. Natl. Acad. Sci. U.S.A.">
        <title>Obligate biotrophy features unraveled by the genomic analysis of rust fungi.</title>
        <authorList>
            <person name="Duplessis S."/>
            <person name="Cuomo C.A."/>
            <person name="Lin Y.-C."/>
            <person name="Aerts A."/>
            <person name="Tisserant E."/>
            <person name="Veneault-Fourrey C."/>
            <person name="Joly D.L."/>
            <person name="Hacquard S."/>
            <person name="Amselem J."/>
            <person name="Cantarel B.L."/>
            <person name="Chiu R."/>
            <person name="Coutinho P.M."/>
            <person name="Feau N."/>
            <person name="Field M."/>
            <person name="Frey P."/>
            <person name="Gelhaye E."/>
            <person name="Goldberg J."/>
            <person name="Grabherr M.G."/>
            <person name="Kodira C.D."/>
            <person name="Kohler A."/>
            <person name="Kuees U."/>
            <person name="Lindquist E.A."/>
            <person name="Lucas S.M."/>
            <person name="Mago R."/>
            <person name="Mauceli E."/>
            <person name="Morin E."/>
            <person name="Murat C."/>
            <person name="Pangilinan J.L."/>
            <person name="Park R."/>
            <person name="Pearson M."/>
            <person name="Quesneville H."/>
            <person name="Rouhier N."/>
            <person name="Sakthikumar S."/>
            <person name="Salamov A.A."/>
            <person name="Schmutz J."/>
            <person name="Selles B."/>
            <person name="Shapiro H."/>
            <person name="Tanguay P."/>
            <person name="Tuskan G.A."/>
            <person name="Henrissat B."/>
            <person name="Van de Peer Y."/>
            <person name="Rouze P."/>
            <person name="Ellis J.G."/>
            <person name="Dodds P.N."/>
            <person name="Schein J.E."/>
            <person name="Zhong S."/>
            <person name="Hamelin R.C."/>
            <person name="Grigoriev I.V."/>
            <person name="Szabo L.J."/>
            <person name="Martin F."/>
        </authorList>
    </citation>
    <scope>NUCLEOTIDE SEQUENCE [LARGE SCALE GENOMIC DNA]</scope>
    <source>
        <strain evidence="2">98AG31 / pathotype 3-4-7</strain>
    </source>
</reference>
<accession>F4RA82</accession>
<dbReference type="GeneID" id="18921840"/>
<dbReference type="HOGENOM" id="CLU_1360674_0_0_1"/>
<evidence type="ECO:0000313" key="2">
    <source>
        <dbReference type="Proteomes" id="UP000001072"/>
    </source>
</evidence>
<sequence length="201" mass="23271">MQVLNTPHVSLRWDARWVAILYFDYQRSICFSTRGRLYETIQTLYLTNLVQSFRSIFYASPEWSRRSKFSSAHEKYFCESWRTDIMNADATEEVDWEDNLPGAQFLSECDQSIEAEISNVQKTEKVLDMTAEDILALKVGILPENSMVFILLHRAQGGLRDRRARRMKPSEAYESPEVMITRGTVGLCATRRMFASGALYL</sequence>
<dbReference type="InParanoid" id="F4RA82"/>
<dbReference type="EMBL" id="GL883094">
    <property type="protein sequence ID" value="EGG10824.1"/>
    <property type="molecule type" value="Genomic_DNA"/>
</dbReference>
<dbReference type="RefSeq" id="XP_007406293.1">
    <property type="nucleotide sequence ID" value="XM_007406231.1"/>
</dbReference>
<keyword evidence="2" id="KW-1185">Reference proteome</keyword>
<organism evidence="2">
    <name type="scientific">Melampsora larici-populina (strain 98AG31 / pathotype 3-4-7)</name>
    <name type="common">Poplar leaf rust fungus</name>
    <dbReference type="NCBI Taxonomy" id="747676"/>
    <lineage>
        <taxon>Eukaryota</taxon>
        <taxon>Fungi</taxon>
        <taxon>Dikarya</taxon>
        <taxon>Basidiomycota</taxon>
        <taxon>Pucciniomycotina</taxon>
        <taxon>Pucciniomycetes</taxon>
        <taxon>Pucciniales</taxon>
        <taxon>Melampsoraceae</taxon>
        <taxon>Melampsora</taxon>
    </lineage>
</organism>
<proteinExistence type="predicted"/>